<dbReference type="RefSeq" id="WP_245701575.1">
    <property type="nucleotide sequence ID" value="NZ_FNGP01000002.1"/>
</dbReference>
<evidence type="ECO:0000256" key="1">
    <source>
        <dbReference type="ARBA" id="ARBA00001946"/>
    </source>
</evidence>
<name>A0A1G9JV01_9ACTN</name>
<evidence type="ECO:0000313" key="8">
    <source>
        <dbReference type="Proteomes" id="UP000199475"/>
    </source>
</evidence>
<dbReference type="PANTHER" id="PTHR43046">
    <property type="entry name" value="GDP-MANNOSE MANNOSYL HYDROLASE"/>
    <property type="match status" value="1"/>
</dbReference>
<dbReference type="InterPro" id="IPR020476">
    <property type="entry name" value="Nudix_hydrolase"/>
</dbReference>
<dbReference type="InterPro" id="IPR015797">
    <property type="entry name" value="NUDIX_hydrolase-like_dom_sf"/>
</dbReference>
<accession>A0A1G9JV01</accession>
<evidence type="ECO:0000313" key="7">
    <source>
        <dbReference type="EMBL" id="SDL41377.1"/>
    </source>
</evidence>
<evidence type="ECO:0000256" key="2">
    <source>
        <dbReference type="ARBA" id="ARBA00005582"/>
    </source>
</evidence>
<dbReference type="PROSITE" id="PS00893">
    <property type="entry name" value="NUDIX_BOX"/>
    <property type="match status" value="1"/>
</dbReference>
<dbReference type="SUPFAM" id="SSF55811">
    <property type="entry name" value="Nudix"/>
    <property type="match status" value="1"/>
</dbReference>
<dbReference type="EMBL" id="FNGP01000002">
    <property type="protein sequence ID" value="SDL41377.1"/>
    <property type="molecule type" value="Genomic_DNA"/>
</dbReference>
<dbReference type="InterPro" id="IPR020084">
    <property type="entry name" value="NUDIX_hydrolase_CS"/>
</dbReference>
<comment type="similarity">
    <text evidence="2 5">Belongs to the Nudix hydrolase family.</text>
</comment>
<comment type="cofactor">
    <cofactor evidence="1">
        <name>Mg(2+)</name>
        <dbReference type="ChEBI" id="CHEBI:18420"/>
    </cofactor>
</comment>
<keyword evidence="3 5" id="KW-0378">Hydrolase</keyword>
<dbReference type="InterPro" id="IPR000086">
    <property type="entry name" value="NUDIX_hydrolase_dom"/>
</dbReference>
<sequence length="228" mass="25252">MRVVGVTNPVGGPVIDFHVEHGAHPDITMFDLGYVQLRPLSASLVDGEIVYTALVREVVPADHRPQDRFRLHVEPGDEALVPVQRMATYGLVLSERGLLGTVNSSMSHAAGVWTLPGGGIDPGESPSEALLREIHEETGQCIVIDRLLALQSEHWVGRSLSGRLEDFHALRLIYGGRCENPTEPVVHDIGGSTEVADWVPLRAWRQHHWTNSSRTLLAQYARKLWVWA</sequence>
<dbReference type="Pfam" id="PF00293">
    <property type="entry name" value="NUDIX"/>
    <property type="match status" value="1"/>
</dbReference>
<dbReference type="AlphaFoldDB" id="A0A1G9JV01"/>
<dbReference type="Gene3D" id="3.90.79.10">
    <property type="entry name" value="Nucleoside Triphosphate Pyrophosphohydrolase"/>
    <property type="match status" value="1"/>
</dbReference>
<keyword evidence="4" id="KW-0460">Magnesium</keyword>
<reference evidence="7 8" key="1">
    <citation type="submission" date="2016-10" db="EMBL/GenBank/DDBJ databases">
        <authorList>
            <person name="de Groot N.N."/>
        </authorList>
    </citation>
    <scope>NUCLEOTIDE SEQUENCE [LARGE SCALE GENOMIC DNA]</scope>
    <source>
        <strain evidence="7 8">CGMCC 1.9159</strain>
    </source>
</reference>
<gene>
    <name evidence="7" type="ORF">SAMN04488242_1486</name>
</gene>
<dbReference type="PROSITE" id="PS51462">
    <property type="entry name" value="NUDIX"/>
    <property type="match status" value="1"/>
</dbReference>
<dbReference type="GO" id="GO:0016787">
    <property type="term" value="F:hydrolase activity"/>
    <property type="evidence" value="ECO:0007669"/>
    <property type="project" value="UniProtKB-KW"/>
</dbReference>
<dbReference type="STRING" id="686624.SAMN04488242_1486"/>
<dbReference type="CDD" id="cd02883">
    <property type="entry name" value="NUDIX_Hydrolase"/>
    <property type="match status" value="1"/>
</dbReference>
<dbReference type="PANTHER" id="PTHR43046:SF12">
    <property type="entry name" value="GDP-MANNOSE MANNOSYL HYDROLASE"/>
    <property type="match status" value="1"/>
</dbReference>
<evidence type="ECO:0000256" key="3">
    <source>
        <dbReference type="ARBA" id="ARBA00022801"/>
    </source>
</evidence>
<feature type="domain" description="Nudix hydrolase" evidence="6">
    <location>
        <begin position="62"/>
        <end position="223"/>
    </location>
</feature>
<dbReference type="Proteomes" id="UP000199475">
    <property type="component" value="Unassembled WGS sequence"/>
</dbReference>
<dbReference type="PRINTS" id="PR00502">
    <property type="entry name" value="NUDIXFAMILY"/>
</dbReference>
<proteinExistence type="inferred from homology"/>
<organism evidence="7 8">
    <name type="scientific">Tessaracoccus oleiagri</name>
    <dbReference type="NCBI Taxonomy" id="686624"/>
    <lineage>
        <taxon>Bacteria</taxon>
        <taxon>Bacillati</taxon>
        <taxon>Actinomycetota</taxon>
        <taxon>Actinomycetes</taxon>
        <taxon>Propionibacteriales</taxon>
        <taxon>Propionibacteriaceae</taxon>
        <taxon>Tessaracoccus</taxon>
    </lineage>
</organism>
<evidence type="ECO:0000259" key="6">
    <source>
        <dbReference type="PROSITE" id="PS51462"/>
    </source>
</evidence>
<evidence type="ECO:0000256" key="4">
    <source>
        <dbReference type="ARBA" id="ARBA00022842"/>
    </source>
</evidence>
<evidence type="ECO:0000256" key="5">
    <source>
        <dbReference type="RuleBase" id="RU003476"/>
    </source>
</evidence>
<protein>
    <submittedName>
        <fullName evidence="7">ADP-ribose pyrophosphatase YjhB, NUDIX family</fullName>
    </submittedName>
</protein>
<keyword evidence="8" id="KW-1185">Reference proteome</keyword>